<reference evidence="2 3" key="1">
    <citation type="submission" date="2020-01" db="EMBL/GenBank/DDBJ databases">
        <title>Complete genome sequence of a human oral phylogroup 1 Treponema sp. strain ATCC 700766, originally isolated from periodontitis dental plaque.</title>
        <authorList>
            <person name="Chan Y."/>
            <person name="Huo Y.-B."/>
            <person name="Yu X.-L."/>
            <person name="Zeng H."/>
            <person name="Leung W.-K."/>
            <person name="Watt R.M."/>
        </authorList>
    </citation>
    <scope>NUCLEOTIDE SEQUENCE [LARGE SCALE GENOMIC DNA]</scope>
    <source>
        <strain evidence="2 3">OMZ 804</strain>
    </source>
</reference>
<protein>
    <recommendedName>
        <fullName evidence="1">DUF6848 domain-containing protein</fullName>
    </recommendedName>
</protein>
<dbReference type="Gene3D" id="3.30.2220.10">
    <property type="entry name" value="rbstp2171"/>
    <property type="match status" value="1"/>
</dbReference>
<accession>A0A6P1Y3F1</accession>
<dbReference type="Proteomes" id="UP000464374">
    <property type="component" value="Chromosome"/>
</dbReference>
<dbReference type="KEGG" id="trz:GWP43_13515"/>
<sequence>MTLEKAKIEELKTKYPQGIFEGAIDFTTTENTTEQVEFIYRKPVIADMESYSKAAQKNPITANLNLIQSLIVHPEPAPIITQLRDYPAAYSRFVDDVISPFFGANVAVRSRKL</sequence>
<feature type="domain" description="DUF6848" evidence="1">
    <location>
        <begin position="11"/>
        <end position="94"/>
    </location>
</feature>
<name>A0A6P1Y3F1_9SPIR</name>
<proteinExistence type="predicted"/>
<evidence type="ECO:0000259" key="1">
    <source>
        <dbReference type="Pfam" id="PF20941"/>
    </source>
</evidence>
<evidence type="ECO:0000313" key="3">
    <source>
        <dbReference type="Proteomes" id="UP000464374"/>
    </source>
</evidence>
<dbReference type="InterPro" id="IPR049294">
    <property type="entry name" value="DUF6848"/>
</dbReference>
<dbReference type="RefSeq" id="WP_162664583.1">
    <property type="nucleotide sequence ID" value="NZ_CP048020.1"/>
</dbReference>
<dbReference type="EMBL" id="CP048020">
    <property type="protein sequence ID" value="QHX44308.1"/>
    <property type="molecule type" value="Genomic_DNA"/>
</dbReference>
<organism evidence="2 3">
    <name type="scientific">Treponema vincentii</name>
    <dbReference type="NCBI Taxonomy" id="69710"/>
    <lineage>
        <taxon>Bacteria</taxon>
        <taxon>Pseudomonadati</taxon>
        <taxon>Spirochaetota</taxon>
        <taxon>Spirochaetia</taxon>
        <taxon>Spirochaetales</taxon>
        <taxon>Treponemataceae</taxon>
        <taxon>Treponema</taxon>
    </lineage>
</organism>
<evidence type="ECO:0000313" key="2">
    <source>
        <dbReference type="EMBL" id="QHX44308.1"/>
    </source>
</evidence>
<gene>
    <name evidence="2" type="ORF">GWP43_13515</name>
</gene>
<dbReference type="AlphaFoldDB" id="A0A6P1Y3F1"/>
<dbReference type="Pfam" id="PF20941">
    <property type="entry name" value="DUF6848"/>
    <property type="match status" value="1"/>
</dbReference>